<evidence type="ECO:0000256" key="2">
    <source>
        <dbReference type="ARBA" id="ARBA00022448"/>
    </source>
</evidence>
<protein>
    <submittedName>
        <fullName evidence="9">ABC transporter, permease protein</fullName>
    </submittedName>
</protein>
<feature type="transmembrane region" description="Helical" evidence="7">
    <location>
        <begin position="140"/>
        <end position="167"/>
    </location>
</feature>
<keyword evidence="2 7" id="KW-0813">Transport</keyword>
<dbReference type="Proteomes" id="UP000004018">
    <property type="component" value="Unassembled WGS sequence"/>
</dbReference>
<dbReference type="SUPFAM" id="SSF161098">
    <property type="entry name" value="MetI-like"/>
    <property type="match status" value="1"/>
</dbReference>
<organism evidence="9 10">
    <name type="scientific">Megasphaera lornae</name>
    <dbReference type="NCBI Taxonomy" id="1000568"/>
    <lineage>
        <taxon>Bacteria</taxon>
        <taxon>Bacillati</taxon>
        <taxon>Bacillota</taxon>
        <taxon>Negativicutes</taxon>
        <taxon>Veillonellales</taxon>
        <taxon>Veillonellaceae</taxon>
        <taxon>Megasphaera</taxon>
    </lineage>
</organism>
<dbReference type="PANTHER" id="PTHR43386:SF1">
    <property type="entry name" value="D,D-DIPEPTIDE TRANSPORT SYSTEM PERMEASE PROTEIN DDPC-RELATED"/>
    <property type="match status" value="1"/>
</dbReference>
<dbReference type="EMBL" id="AFIJ01000007">
    <property type="protein sequence ID" value="EGL42099.1"/>
    <property type="molecule type" value="Genomic_DNA"/>
</dbReference>
<evidence type="ECO:0000313" key="9">
    <source>
        <dbReference type="EMBL" id="EGL42099.1"/>
    </source>
</evidence>
<keyword evidence="3" id="KW-1003">Cell membrane</keyword>
<feature type="transmembrane region" description="Helical" evidence="7">
    <location>
        <begin position="97"/>
        <end position="119"/>
    </location>
</feature>
<dbReference type="PROSITE" id="PS50928">
    <property type="entry name" value="ABC_TM1"/>
    <property type="match status" value="1"/>
</dbReference>
<feature type="transmembrane region" description="Helical" evidence="7">
    <location>
        <begin position="37"/>
        <end position="58"/>
    </location>
</feature>
<feature type="transmembrane region" description="Helical" evidence="7">
    <location>
        <begin position="264"/>
        <end position="285"/>
    </location>
</feature>
<evidence type="ECO:0000256" key="4">
    <source>
        <dbReference type="ARBA" id="ARBA00022692"/>
    </source>
</evidence>
<dbReference type="InterPro" id="IPR025966">
    <property type="entry name" value="OppC_N"/>
</dbReference>
<evidence type="ECO:0000256" key="3">
    <source>
        <dbReference type="ARBA" id="ARBA00022475"/>
    </source>
</evidence>
<name>A0ABN0D2R8_9FIRM</name>
<dbReference type="RefSeq" id="WP_007390560.1">
    <property type="nucleotide sequence ID" value="NZ_AFIJ01000007.1"/>
</dbReference>
<evidence type="ECO:0000256" key="5">
    <source>
        <dbReference type="ARBA" id="ARBA00022989"/>
    </source>
</evidence>
<comment type="caution">
    <text evidence="9">The sequence shown here is derived from an EMBL/GenBank/DDBJ whole genome shotgun (WGS) entry which is preliminary data.</text>
</comment>
<feature type="transmembrane region" description="Helical" evidence="7">
    <location>
        <begin position="217"/>
        <end position="244"/>
    </location>
</feature>
<sequence>MDKNERAFTVVGAGRRKEPDVIPVSPWRQVIADIPRVSAVILLLVVLGCILAPCIANHDPEAFYLQHLNEPPNHEFYFGTDMLGRDIFSVLWYGGRLSLVIGVLATVVSSGIGMVYGCVSGTAPDWLDSALMRIAEILCSIPYLLLQLLLLACIGQAHVISISLVIGVTTWMNLARIVRSEVRQIRGSEYVLAARAMGGGFFYILRHHLLPNFISPVLFMLVSSIGISMTMEATLSFLGIGLPTEVTSWGTMLALSTRALMTDSWWIIIIPGCFLIITLLCITHIGHHLRREINRGSSNL</sequence>
<dbReference type="InterPro" id="IPR050366">
    <property type="entry name" value="BP-dependent_transpt_permease"/>
</dbReference>
<proteinExistence type="inferred from homology"/>
<evidence type="ECO:0000256" key="7">
    <source>
        <dbReference type="RuleBase" id="RU363032"/>
    </source>
</evidence>
<dbReference type="Pfam" id="PF00528">
    <property type="entry name" value="BPD_transp_1"/>
    <property type="match status" value="1"/>
</dbReference>
<dbReference type="CDD" id="cd06261">
    <property type="entry name" value="TM_PBP2"/>
    <property type="match status" value="1"/>
</dbReference>
<dbReference type="InterPro" id="IPR035906">
    <property type="entry name" value="MetI-like_sf"/>
</dbReference>
<keyword evidence="10" id="KW-1185">Reference proteome</keyword>
<keyword evidence="4 7" id="KW-0812">Transmembrane</keyword>
<evidence type="ECO:0000313" key="10">
    <source>
        <dbReference type="Proteomes" id="UP000004018"/>
    </source>
</evidence>
<keyword evidence="6 7" id="KW-0472">Membrane</keyword>
<gene>
    <name evidence="9" type="ORF">HMPREF1039_0289</name>
</gene>
<keyword evidence="5 7" id="KW-1133">Transmembrane helix</keyword>
<evidence type="ECO:0000256" key="1">
    <source>
        <dbReference type="ARBA" id="ARBA00004651"/>
    </source>
</evidence>
<reference evidence="9 10" key="1">
    <citation type="submission" date="2011-04" db="EMBL/GenBank/DDBJ databases">
        <authorList>
            <person name="Harkins D.M."/>
            <person name="Madupu R."/>
            <person name="Durkin A.S."/>
            <person name="Torralba M."/>
            <person name="Methe B."/>
            <person name="Sutton G.G."/>
            <person name="Nelson K.E."/>
        </authorList>
    </citation>
    <scope>NUCLEOTIDE SEQUENCE [LARGE SCALE GENOMIC DNA]</scope>
    <source>
        <strain evidence="9 10">UPII 199-6</strain>
    </source>
</reference>
<evidence type="ECO:0000256" key="6">
    <source>
        <dbReference type="ARBA" id="ARBA00023136"/>
    </source>
</evidence>
<dbReference type="Gene3D" id="1.10.3720.10">
    <property type="entry name" value="MetI-like"/>
    <property type="match status" value="1"/>
</dbReference>
<comment type="subcellular location">
    <subcellularLocation>
        <location evidence="1 7">Cell membrane</location>
        <topology evidence="1 7">Multi-pass membrane protein</topology>
    </subcellularLocation>
</comment>
<accession>A0ABN0D2R8</accession>
<feature type="domain" description="ABC transmembrane type-1" evidence="8">
    <location>
        <begin position="95"/>
        <end position="286"/>
    </location>
</feature>
<evidence type="ECO:0000259" key="8">
    <source>
        <dbReference type="PROSITE" id="PS50928"/>
    </source>
</evidence>
<comment type="similarity">
    <text evidence="7">Belongs to the binding-protein-dependent transport system permease family.</text>
</comment>
<dbReference type="PANTHER" id="PTHR43386">
    <property type="entry name" value="OLIGOPEPTIDE TRANSPORT SYSTEM PERMEASE PROTEIN APPC"/>
    <property type="match status" value="1"/>
</dbReference>
<dbReference type="InterPro" id="IPR000515">
    <property type="entry name" value="MetI-like"/>
</dbReference>
<dbReference type="Pfam" id="PF12911">
    <property type="entry name" value="OppC_N"/>
    <property type="match status" value="1"/>
</dbReference>